<dbReference type="SUPFAM" id="SSF161111">
    <property type="entry name" value="Cation efflux protein transmembrane domain-like"/>
    <property type="match status" value="1"/>
</dbReference>
<dbReference type="KEGG" id="als:DJ013_01650"/>
<evidence type="ECO:0000256" key="1">
    <source>
        <dbReference type="ARBA" id="ARBA00004141"/>
    </source>
</evidence>
<dbReference type="Proteomes" id="UP000249873">
    <property type="component" value="Chromosome"/>
</dbReference>
<dbReference type="GO" id="GO:0006882">
    <property type="term" value="P:intracellular zinc ion homeostasis"/>
    <property type="evidence" value="ECO:0007669"/>
    <property type="project" value="TreeGrafter"/>
</dbReference>
<proteinExistence type="inferred from homology"/>
<protein>
    <submittedName>
        <fullName evidence="10">Cation diffusion facilitator family transporter</fullName>
    </submittedName>
</protein>
<feature type="transmembrane region" description="Helical" evidence="7">
    <location>
        <begin position="103"/>
        <end position="125"/>
    </location>
</feature>
<dbReference type="InterPro" id="IPR036837">
    <property type="entry name" value="Cation_efflux_CTD_sf"/>
</dbReference>
<sequence>MAAKLVEIGKFDSLKQKVILEPNSKNINQKAITLSLALGVVLMLIKFFAYFLTNSTAILTDASESVVNVAAAAFALYSIYISNRPKDRNHPYGHGKIEFFSSGLEGTMIILAGLLMIIPAVYSFLEKSPITEINNGIWLVLITMFINGILGYYLISVGNRNDSIALKADGKHLLVDSFSSAALVVGLLLVKWTGQSYIDGVLALILAVFIIYNGVKILRKSVSGLMDELDEDTFKTLLEILNNNRKESWIDVHNLRVQKYGADIHVDCHLTLPYYLSLEDAHTQVGLFEDMVESNYPFEVEVFIHSDPCIPECCHYCQVKNCPVRKEEFTGIKKWTRNRILSNAKHFVE</sequence>
<reference evidence="10 11" key="1">
    <citation type="submission" date="2018-05" db="EMBL/GenBank/DDBJ databases">
        <title>Complete genome sequence of Arcticibacterium luteifluviistationis SM1504T, a cytophagaceae bacterium isolated from Arctic surface seawater.</title>
        <authorList>
            <person name="Li Y."/>
            <person name="Qin Q.-L."/>
        </authorList>
    </citation>
    <scope>NUCLEOTIDE SEQUENCE [LARGE SCALE GENOMIC DNA]</scope>
    <source>
        <strain evidence="10 11">SM1504</strain>
    </source>
</reference>
<dbReference type="GO" id="GO:0015093">
    <property type="term" value="F:ferrous iron transmembrane transporter activity"/>
    <property type="evidence" value="ECO:0007669"/>
    <property type="project" value="TreeGrafter"/>
</dbReference>
<keyword evidence="5 7" id="KW-1133">Transmembrane helix</keyword>
<feature type="transmembrane region" description="Helical" evidence="7">
    <location>
        <begin position="31"/>
        <end position="53"/>
    </location>
</feature>
<evidence type="ECO:0000256" key="3">
    <source>
        <dbReference type="ARBA" id="ARBA00022448"/>
    </source>
</evidence>
<feature type="transmembrane region" description="Helical" evidence="7">
    <location>
        <begin position="65"/>
        <end position="82"/>
    </location>
</feature>
<comment type="similarity">
    <text evidence="2">Belongs to the cation diffusion facilitator (CDF) transporter (TC 2.A.4) family.</text>
</comment>
<dbReference type="SUPFAM" id="SSF160240">
    <property type="entry name" value="Cation efflux protein cytoplasmic domain-like"/>
    <property type="match status" value="1"/>
</dbReference>
<evidence type="ECO:0000259" key="9">
    <source>
        <dbReference type="Pfam" id="PF16916"/>
    </source>
</evidence>
<dbReference type="PANTHER" id="PTHR43840">
    <property type="entry name" value="MITOCHONDRIAL METAL TRANSPORTER 1-RELATED"/>
    <property type="match status" value="1"/>
</dbReference>
<evidence type="ECO:0000256" key="2">
    <source>
        <dbReference type="ARBA" id="ARBA00008114"/>
    </source>
</evidence>
<evidence type="ECO:0000256" key="7">
    <source>
        <dbReference type="SAM" id="Phobius"/>
    </source>
</evidence>
<dbReference type="InterPro" id="IPR050291">
    <property type="entry name" value="CDF_Transporter"/>
</dbReference>
<dbReference type="GO" id="GO:0015086">
    <property type="term" value="F:cadmium ion transmembrane transporter activity"/>
    <property type="evidence" value="ECO:0007669"/>
    <property type="project" value="TreeGrafter"/>
</dbReference>
<dbReference type="NCBIfam" id="TIGR01297">
    <property type="entry name" value="CDF"/>
    <property type="match status" value="1"/>
</dbReference>
<dbReference type="PANTHER" id="PTHR43840:SF15">
    <property type="entry name" value="MITOCHONDRIAL METAL TRANSPORTER 1-RELATED"/>
    <property type="match status" value="1"/>
</dbReference>
<dbReference type="Gene3D" id="3.30.70.1350">
    <property type="entry name" value="Cation efflux protein, cytoplasmic domain"/>
    <property type="match status" value="1"/>
</dbReference>
<dbReference type="AlphaFoldDB" id="A0A2Z4G705"/>
<comment type="subcellular location">
    <subcellularLocation>
        <location evidence="1">Membrane</location>
        <topology evidence="1">Multi-pass membrane protein</topology>
    </subcellularLocation>
</comment>
<dbReference type="Pfam" id="PF16916">
    <property type="entry name" value="ZT_dimer"/>
    <property type="match status" value="1"/>
</dbReference>
<dbReference type="GO" id="GO:0005886">
    <property type="term" value="C:plasma membrane"/>
    <property type="evidence" value="ECO:0007669"/>
    <property type="project" value="TreeGrafter"/>
</dbReference>
<dbReference type="GO" id="GO:0015341">
    <property type="term" value="F:zinc efflux antiporter activity"/>
    <property type="evidence" value="ECO:0007669"/>
    <property type="project" value="TreeGrafter"/>
</dbReference>
<dbReference type="InterPro" id="IPR027470">
    <property type="entry name" value="Cation_efflux_CTD"/>
</dbReference>
<evidence type="ECO:0000313" key="10">
    <source>
        <dbReference type="EMBL" id="AWV96947.1"/>
    </source>
</evidence>
<organism evidence="10 11">
    <name type="scientific">Arcticibacterium luteifluviistationis</name>
    <dbReference type="NCBI Taxonomy" id="1784714"/>
    <lineage>
        <taxon>Bacteria</taxon>
        <taxon>Pseudomonadati</taxon>
        <taxon>Bacteroidota</taxon>
        <taxon>Cytophagia</taxon>
        <taxon>Cytophagales</taxon>
        <taxon>Leadbetterellaceae</taxon>
        <taxon>Arcticibacterium</taxon>
    </lineage>
</organism>
<keyword evidence="3" id="KW-0813">Transport</keyword>
<dbReference type="Gene3D" id="1.20.1510.10">
    <property type="entry name" value="Cation efflux protein transmembrane domain"/>
    <property type="match status" value="1"/>
</dbReference>
<dbReference type="Pfam" id="PF01545">
    <property type="entry name" value="Cation_efflux"/>
    <property type="match status" value="1"/>
</dbReference>
<evidence type="ECO:0000256" key="5">
    <source>
        <dbReference type="ARBA" id="ARBA00022989"/>
    </source>
</evidence>
<feature type="domain" description="Cation efflux protein cytoplasmic" evidence="9">
    <location>
        <begin position="229"/>
        <end position="309"/>
    </location>
</feature>
<feature type="transmembrane region" description="Helical" evidence="7">
    <location>
        <begin position="173"/>
        <end position="190"/>
    </location>
</feature>
<gene>
    <name evidence="10" type="ORF">DJ013_01650</name>
</gene>
<feature type="transmembrane region" description="Helical" evidence="7">
    <location>
        <begin position="196"/>
        <end position="215"/>
    </location>
</feature>
<feature type="domain" description="Cation efflux protein transmembrane" evidence="8">
    <location>
        <begin position="33"/>
        <end position="226"/>
    </location>
</feature>
<dbReference type="RefSeq" id="WP_111370049.1">
    <property type="nucleotide sequence ID" value="NZ_CP029480.1"/>
</dbReference>
<dbReference type="InterPro" id="IPR002524">
    <property type="entry name" value="Cation_efflux"/>
</dbReference>
<name>A0A2Z4G705_9BACT</name>
<evidence type="ECO:0000313" key="11">
    <source>
        <dbReference type="Proteomes" id="UP000249873"/>
    </source>
</evidence>
<evidence type="ECO:0000259" key="8">
    <source>
        <dbReference type="Pfam" id="PF01545"/>
    </source>
</evidence>
<dbReference type="EMBL" id="CP029480">
    <property type="protein sequence ID" value="AWV96947.1"/>
    <property type="molecule type" value="Genomic_DNA"/>
</dbReference>
<accession>A0A2Z4G705</accession>
<evidence type="ECO:0000256" key="4">
    <source>
        <dbReference type="ARBA" id="ARBA00022692"/>
    </source>
</evidence>
<dbReference type="OrthoDB" id="9806522at2"/>
<evidence type="ECO:0000256" key="6">
    <source>
        <dbReference type="ARBA" id="ARBA00023136"/>
    </source>
</evidence>
<keyword evidence="11" id="KW-1185">Reference proteome</keyword>
<keyword evidence="4 7" id="KW-0812">Transmembrane</keyword>
<dbReference type="InterPro" id="IPR058533">
    <property type="entry name" value="Cation_efflux_TM"/>
</dbReference>
<keyword evidence="6 7" id="KW-0472">Membrane</keyword>
<dbReference type="InterPro" id="IPR027469">
    <property type="entry name" value="Cation_efflux_TMD_sf"/>
</dbReference>
<feature type="transmembrane region" description="Helical" evidence="7">
    <location>
        <begin position="137"/>
        <end position="155"/>
    </location>
</feature>